<comment type="caution">
    <text evidence="2">The sequence shown here is derived from an EMBL/GenBank/DDBJ whole genome shotgun (WGS) entry which is preliminary data.</text>
</comment>
<feature type="compositionally biased region" description="Polar residues" evidence="1">
    <location>
        <begin position="25"/>
        <end position="74"/>
    </location>
</feature>
<name>A0AAE1PU74_9EUCA</name>
<evidence type="ECO:0000313" key="3">
    <source>
        <dbReference type="Proteomes" id="UP001292094"/>
    </source>
</evidence>
<reference evidence="2" key="1">
    <citation type="submission" date="2023-11" db="EMBL/GenBank/DDBJ databases">
        <title>Genome assemblies of two species of porcelain crab, Petrolisthes cinctipes and Petrolisthes manimaculis (Anomura: Porcellanidae).</title>
        <authorList>
            <person name="Angst P."/>
        </authorList>
    </citation>
    <scope>NUCLEOTIDE SEQUENCE</scope>
    <source>
        <strain evidence="2">PB745_02</strain>
        <tissue evidence="2">Gill</tissue>
    </source>
</reference>
<dbReference type="Proteomes" id="UP001292094">
    <property type="component" value="Unassembled WGS sequence"/>
</dbReference>
<protein>
    <submittedName>
        <fullName evidence="2">Uncharacterized protein</fullName>
    </submittedName>
</protein>
<feature type="region of interest" description="Disordered" evidence="1">
    <location>
        <begin position="21"/>
        <end position="74"/>
    </location>
</feature>
<sequence>MLWCGMRVDVLVKEREAVSHIPLTLHSSSRNTNLPTTPNSRNTNLPTTPNSRDTNLPTTPNSRNTNVPTTPEVD</sequence>
<dbReference type="EMBL" id="JAWZYT010001285">
    <property type="protein sequence ID" value="KAK4313585.1"/>
    <property type="molecule type" value="Genomic_DNA"/>
</dbReference>
<evidence type="ECO:0000256" key="1">
    <source>
        <dbReference type="SAM" id="MobiDB-lite"/>
    </source>
</evidence>
<organism evidence="2 3">
    <name type="scientific">Petrolisthes manimaculis</name>
    <dbReference type="NCBI Taxonomy" id="1843537"/>
    <lineage>
        <taxon>Eukaryota</taxon>
        <taxon>Metazoa</taxon>
        <taxon>Ecdysozoa</taxon>
        <taxon>Arthropoda</taxon>
        <taxon>Crustacea</taxon>
        <taxon>Multicrustacea</taxon>
        <taxon>Malacostraca</taxon>
        <taxon>Eumalacostraca</taxon>
        <taxon>Eucarida</taxon>
        <taxon>Decapoda</taxon>
        <taxon>Pleocyemata</taxon>
        <taxon>Anomura</taxon>
        <taxon>Galatheoidea</taxon>
        <taxon>Porcellanidae</taxon>
        <taxon>Petrolisthes</taxon>
    </lineage>
</organism>
<gene>
    <name evidence="2" type="ORF">Pmani_015079</name>
</gene>
<dbReference type="AlphaFoldDB" id="A0AAE1PU74"/>
<accession>A0AAE1PU74</accession>
<proteinExistence type="predicted"/>
<keyword evidence="3" id="KW-1185">Reference proteome</keyword>
<evidence type="ECO:0000313" key="2">
    <source>
        <dbReference type="EMBL" id="KAK4313585.1"/>
    </source>
</evidence>